<feature type="domain" description="Disease resistance protein winged helix" evidence="3">
    <location>
        <begin position="86"/>
        <end position="156"/>
    </location>
</feature>
<proteinExistence type="predicted"/>
<dbReference type="EMBL" id="JAMQYH010000003">
    <property type="protein sequence ID" value="KAJ1692943.1"/>
    <property type="molecule type" value="Genomic_DNA"/>
</dbReference>
<dbReference type="GO" id="GO:0043531">
    <property type="term" value="F:ADP binding"/>
    <property type="evidence" value="ECO:0007669"/>
    <property type="project" value="InterPro"/>
</dbReference>
<keyword evidence="2" id="KW-0611">Plant defense</keyword>
<organism evidence="4 5">
    <name type="scientific">Rhynchospora breviuscula</name>
    <dbReference type="NCBI Taxonomy" id="2022672"/>
    <lineage>
        <taxon>Eukaryota</taxon>
        <taxon>Viridiplantae</taxon>
        <taxon>Streptophyta</taxon>
        <taxon>Embryophyta</taxon>
        <taxon>Tracheophyta</taxon>
        <taxon>Spermatophyta</taxon>
        <taxon>Magnoliopsida</taxon>
        <taxon>Liliopsida</taxon>
        <taxon>Poales</taxon>
        <taxon>Cyperaceae</taxon>
        <taxon>Cyperoideae</taxon>
        <taxon>Rhynchosporeae</taxon>
        <taxon>Rhynchospora</taxon>
    </lineage>
</organism>
<accession>A0A9Q0CFJ0</accession>
<dbReference type="GO" id="GO:0002758">
    <property type="term" value="P:innate immune response-activating signaling pathway"/>
    <property type="evidence" value="ECO:0007669"/>
    <property type="project" value="UniProtKB-ARBA"/>
</dbReference>
<keyword evidence="1" id="KW-0677">Repeat</keyword>
<gene>
    <name evidence="4" type="ORF">LUZ63_009641</name>
</gene>
<evidence type="ECO:0000259" key="3">
    <source>
        <dbReference type="Pfam" id="PF23559"/>
    </source>
</evidence>
<evidence type="ECO:0000256" key="1">
    <source>
        <dbReference type="ARBA" id="ARBA00022737"/>
    </source>
</evidence>
<dbReference type="SUPFAM" id="SSF52047">
    <property type="entry name" value="RNI-like"/>
    <property type="match status" value="1"/>
</dbReference>
<dbReference type="InterPro" id="IPR036388">
    <property type="entry name" value="WH-like_DNA-bd_sf"/>
</dbReference>
<reference evidence="4" key="1">
    <citation type="journal article" date="2022" name="Cell">
        <title>Repeat-based holocentromeres influence genome architecture and karyotype evolution.</title>
        <authorList>
            <person name="Hofstatter P.G."/>
            <person name="Thangavel G."/>
            <person name="Lux T."/>
            <person name="Neumann P."/>
            <person name="Vondrak T."/>
            <person name="Novak P."/>
            <person name="Zhang M."/>
            <person name="Costa L."/>
            <person name="Castellani M."/>
            <person name="Scott A."/>
            <person name="Toegelov H."/>
            <person name="Fuchs J."/>
            <person name="Mata-Sucre Y."/>
            <person name="Dias Y."/>
            <person name="Vanzela A.L.L."/>
            <person name="Huettel B."/>
            <person name="Almeida C.C.S."/>
            <person name="Simkova H."/>
            <person name="Souza G."/>
            <person name="Pedrosa-Harand A."/>
            <person name="Macas J."/>
            <person name="Mayer K.F.X."/>
            <person name="Houben A."/>
            <person name="Marques A."/>
        </authorList>
    </citation>
    <scope>NUCLEOTIDE SEQUENCE</scope>
    <source>
        <strain evidence="4">RhyBre1mFocal</strain>
    </source>
</reference>
<comment type="caution">
    <text evidence="4">The sequence shown here is derived from an EMBL/GenBank/DDBJ whole genome shotgun (WGS) entry which is preliminary data.</text>
</comment>
<dbReference type="InterPro" id="IPR027417">
    <property type="entry name" value="P-loop_NTPase"/>
</dbReference>
<keyword evidence="5" id="KW-1185">Reference proteome</keyword>
<dbReference type="InterPro" id="IPR042197">
    <property type="entry name" value="Apaf_helical"/>
</dbReference>
<dbReference type="Gene3D" id="1.10.10.10">
    <property type="entry name" value="Winged helix-like DNA-binding domain superfamily/Winged helix DNA-binding domain"/>
    <property type="match status" value="1"/>
</dbReference>
<dbReference type="InterPro" id="IPR058922">
    <property type="entry name" value="WHD_DRP"/>
</dbReference>
<protein>
    <recommendedName>
        <fullName evidence="3">Disease resistance protein winged helix domain-containing protein</fullName>
    </recommendedName>
</protein>
<dbReference type="Proteomes" id="UP001151287">
    <property type="component" value="Unassembled WGS sequence"/>
</dbReference>
<evidence type="ECO:0000313" key="5">
    <source>
        <dbReference type="Proteomes" id="UP001151287"/>
    </source>
</evidence>
<dbReference type="GO" id="GO:0009626">
    <property type="term" value="P:plant-type hypersensitive response"/>
    <property type="evidence" value="ECO:0007669"/>
    <property type="project" value="UniProtKB-ARBA"/>
</dbReference>
<dbReference type="FunFam" id="1.10.10.10:FF:000322">
    <property type="entry name" value="Probable disease resistance protein At1g63360"/>
    <property type="match status" value="1"/>
</dbReference>
<evidence type="ECO:0000313" key="4">
    <source>
        <dbReference type="EMBL" id="KAJ1692943.1"/>
    </source>
</evidence>
<dbReference type="PANTHER" id="PTHR23155:SF1185">
    <property type="entry name" value="DISEASE RESISTANCE RPP8-LIKE PROTEIN 3-RELATED"/>
    <property type="match status" value="1"/>
</dbReference>
<dbReference type="Gene3D" id="1.10.8.430">
    <property type="entry name" value="Helical domain of apoptotic protease-activating factors"/>
    <property type="match status" value="1"/>
</dbReference>
<dbReference type="Pfam" id="PF23559">
    <property type="entry name" value="WHD_DRP"/>
    <property type="match status" value="1"/>
</dbReference>
<evidence type="ECO:0000256" key="2">
    <source>
        <dbReference type="ARBA" id="ARBA00022821"/>
    </source>
</evidence>
<dbReference type="PANTHER" id="PTHR23155">
    <property type="entry name" value="DISEASE RESISTANCE PROTEIN RP"/>
    <property type="match status" value="1"/>
</dbReference>
<dbReference type="GO" id="GO:0042742">
    <property type="term" value="P:defense response to bacterium"/>
    <property type="evidence" value="ECO:0007669"/>
    <property type="project" value="UniProtKB-ARBA"/>
</dbReference>
<sequence>MPMKNVLLICWTLVKKFVKKCDGLPLALIVLGGLLSKKQANYATWSRMMQTMDWGTDGKECVAIIGTSYEDLPLVLKSCFMYFAAFPEDHKINAQNLIRMWIAEGFVPQIQNRTLEDTAYSFLEDLAQRSMIQVLERDFDGSITFCRIHDLLHSLAIEKAKDDNFLMVCSKSEDLQNCGQMRRLAINDSSWDSKGKESEELYYNIASASPNLRSLFCWNGMPKIAELMHLRVLCTMDYRTDAENLERLSLLRYVGLQLWVESRKDKKRFQKFIGGMRFLQTLDLPCSRITYELPDCLWHVKTLRHVLLDWGGGDFLNPDPYHRWT</sequence>
<name>A0A9Q0CFJ0_9POAL</name>
<dbReference type="InterPro" id="IPR044974">
    <property type="entry name" value="Disease_R_plants"/>
</dbReference>
<dbReference type="OrthoDB" id="598235at2759"/>
<dbReference type="SUPFAM" id="SSF52540">
    <property type="entry name" value="P-loop containing nucleoside triphosphate hydrolases"/>
    <property type="match status" value="1"/>
</dbReference>
<dbReference type="AlphaFoldDB" id="A0A9Q0CFJ0"/>